<keyword evidence="3" id="KW-1185">Reference proteome</keyword>
<dbReference type="EMBL" id="FNLN01000072">
    <property type="protein sequence ID" value="SDU36542.1"/>
    <property type="molecule type" value="Genomic_DNA"/>
</dbReference>
<proteinExistence type="predicted"/>
<accession>A0A1H2HXD9</accession>
<dbReference type="SUPFAM" id="SSF101386">
    <property type="entry name" value="all-alpha NTP pyrophosphatases"/>
    <property type="match status" value="1"/>
</dbReference>
<protein>
    <recommendedName>
        <fullName evidence="1">MazG C-terminal domain-containing protein</fullName>
    </recommendedName>
</protein>
<evidence type="ECO:0000313" key="3">
    <source>
        <dbReference type="Proteomes" id="UP000182882"/>
    </source>
</evidence>
<name>A0A1H2HXD9_9PROT</name>
<gene>
    <name evidence="2" type="ORF">SAMN05216406_1725</name>
</gene>
<dbReference type="Proteomes" id="UP000182882">
    <property type="component" value="Unassembled WGS sequence"/>
</dbReference>
<dbReference type="CDD" id="cd11541">
    <property type="entry name" value="NTP-PPase_u4"/>
    <property type="match status" value="1"/>
</dbReference>
<dbReference type="AlphaFoldDB" id="A0A1H2HXD9"/>
<dbReference type="InterPro" id="IPR041407">
    <property type="entry name" value="MazG_C"/>
</dbReference>
<organism evidence="2 3">
    <name type="scientific">Nitrosomonas ureae</name>
    <dbReference type="NCBI Taxonomy" id="44577"/>
    <lineage>
        <taxon>Bacteria</taxon>
        <taxon>Pseudomonadati</taxon>
        <taxon>Pseudomonadota</taxon>
        <taxon>Betaproteobacteria</taxon>
        <taxon>Nitrosomonadales</taxon>
        <taxon>Nitrosomonadaceae</taxon>
        <taxon>Nitrosomonas</taxon>
    </lineage>
</organism>
<evidence type="ECO:0000259" key="1">
    <source>
        <dbReference type="Pfam" id="PF18722"/>
    </source>
</evidence>
<feature type="domain" description="MazG C-terminal" evidence="1">
    <location>
        <begin position="201"/>
        <end position="382"/>
    </location>
</feature>
<sequence length="389" mass="44134">MKIINPNKLEEMNGSIPLQEYERLIVDTDKFPEEEIIPILLGIYGEVGSIMTASKKYSRENKAYAHFRDSVQEEFGDALWYFSALCRRLGAKLGDIFESAIDKSNVKVIAANDHDDAPISHIISVSKIDSLDAALIELGQSTAKLLKVDKNSIDFRENLVEFALLYLQAIQSIDIVFANVVKGNLIKVRGRFCPPEAQTLCDLDASFPEEEQLPRHFEIHITQRKSGQCYLRWNGVFIGSALTDNILDPDGYRFHDVFHFAHAAILHWSPTFRALIKQKRKSNAVFDETQDGGRAIVVEEGLTAWLFAYSKGLDYFEGHKGISFDALKIIQKFVHGYEVEQCSLQLWEDAILQGYSVFRQVRQHNGGIVIGDRAKRKISFRPFGKENES</sequence>
<dbReference type="Gene3D" id="1.10.287.1080">
    <property type="entry name" value="MazG-like"/>
    <property type="match status" value="1"/>
</dbReference>
<dbReference type="InterPro" id="IPR011379">
    <property type="entry name" value="MazG-related_GP37"/>
</dbReference>
<evidence type="ECO:0000313" key="2">
    <source>
        <dbReference type="EMBL" id="SDU36542.1"/>
    </source>
</evidence>
<reference evidence="3" key="1">
    <citation type="submission" date="2016-10" db="EMBL/GenBank/DDBJ databases">
        <authorList>
            <person name="Varghese N."/>
            <person name="Submissions S."/>
        </authorList>
    </citation>
    <scope>NUCLEOTIDE SEQUENCE [LARGE SCALE GENOMIC DNA]</scope>
    <source>
        <strain evidence="3">Nm10</strain>
    </source>
</reference>
<dbReference type="Pfam" id="PF18722">
    <property type="entry name" value="MazG_C"/>
    <property type="match status" value="1"/>
</dbReference>